<dbReference type="GO" id="GO:0006355">
    <property type="term" value="P:regulation of DNA-templated transcription"/>
    <property type="evidence" value="ECO:0007669"/>
    <property type="project" value="InterPro"/>
</dbReference>
<dbReference type="PANTHER" id="PTHR44688">
    <property type="entry name" value="DNA-BINDING TRANSCRIPTIONAL ACTIVATOR DEVR_DOSR"/>
    <property type="match status" value="1"/>
</dbReference>
<dbReference type="PANTHER" id="PTHR44688:SF16">
    <property type="entry name" value="DNA-BINDING TRANSCRIPTIONAL ACTIVATOR DEVR_DOSR"/>
    <property type="match status" value="1"/>
</dbReference>
<keyword evidence="2" id="KW-0238">DNA-binding</keyword>
<dbReference type="InterPro" id="IPR000792">
    <property type="entry name" value="Tscrpt_reg_LuxR_C"/>
</dbReference>
<dbReference type="eggNOG" id="COG2909">
    <property type="taxonomic scope" value="Bacteria"/>
</dbReference>
<dbReference type="SMART" id="SM00421">
    <property type="entry name" value="HTH_LUXR"/>
    <property type="match status" value="1"/>
</dbReference>
<dbReference type="PROSITE" id="PS00622">
    <property type="entry name" value="HTH_LUXR_1"/>
    <property type="match status" value="1"/>
</dbReference>
<keyword evidence="3" id="KW-0804">Transcription</keyword>
<dbReference type="Gene3D" id="1.25.40.10">
    <property type="entry name" value="Tetratricopeptide repeat domain"/>
    <property type="match status" value="1"/>
</dbReference>
<reference evidence="5 6" key="1">
    <citation type="submission" date="2010-04" db="EMBL/GenBank/DDBJ databases">
        <authorList>
            <person name="Qin X."/>
            <person name="Bachman B."/>
            <person name="Battles P."/>
            <person name="Bell A."/>
            <person name="Bess C."/>
            <person name="Bickham C."/>
            <person name="Chaboub L."/>
            <person name="Chen D."/>
            <person name="Coyle M."/>
            <person name="Deiros D.R."/>
            <person name="Dinh H."/>
            <person name="Forbes L."/>
            <person name="Fowler G."/>
            <person name="Francisco L."/>
            <person name="Fu Q."/>
            <person name="Gubbala S."/>
            <person name="Hale W."/>
            <person name="Han Y."/>
            <person name="Hemphill L."/>
            <person name="Highlander S.K."/>
            <person name="Hirani K."/>
            <person name="Hogues M."/>
            <person name="Jackson L."/>
            <person name="Jakkamsetti A."/>
            <person name="Javaid M."/>
            <person name="Jiang H."/>
            <person name="Korchina V."/>
            <person name="Kovar C."/>
            <person name="Lara F."/>
            <person name="Lee S."/>
            <person name="Mata R."/>
            <person name="Mathew T."/>
            <person name="Moen C."/>
            <person name="Morales K."/>
            <person name="Munidasa M."/>
            <person name="Nazareth L."/>
            <person name="Ngo R."/>
            <person name="Nguyen L."/>
            <person name="Okwuonu G."/>
            <person name="Ongeri F."/>
            <person name="Patil S."/>
            <person name="Petrosino J."/>
            <person name="Pham C."/>
            <person name="Pham P."/>
            <person name="Pu L.-L."/>
            <person name="Puazo M."/>
            <person name="Raj R."/>
            <person name="Reid J."/>
            <person name="Rouhana J."/>
            <person name="Saada N."/>
            <person name="Shang Y."/>
            <person name="Simmons D."/>
            <person name="Thornton R."/>
            <person name="Warren J."/>
            <person name="Weissenberger G."/>
            <person name="Zhang J."/>
            <person name="Zhang L."/>
            <person name="Zhou C."/>
            <person name="Zhu D."/>
            <person name="Muzny D."/>
            <person name="Worley K."/>
            <person name="Gibbs R."/>
        </authorList>
    </citation>
    <scope>NUCLEOTIDE SEQUENCE [LARGE SCALE GENOMIC DNA]</scope>
    <source>
        <strain evidence="5 6">ATCC 49030</strain>
    </source>
</reference>
<dbReference type="InterPro" id="IPR027417">
    <property type="entry name" value="P-loop_NTPase"/>
</dbReference>
<comment type="caution">
    <text evidence="5">The sequence shown here is derived from an EMBL/GenBank/DDBJ whole genome shotgun (WGS) entry which is preliminary data.</text>
</comment>
<dbReference type="SUPFAM" id="SSF52540">
    <property type="entry name" value="P-loop containing nucleoside triphosphate hydrolases"/>
    <property type="match status" value="1"/>
</dbReference>
<name>D4YQC8_9MICO</name>
<dbReference type="SUPFAM" id="SSF46894">
    <property type="entry name" value="C-terminal effector domain of the bipartite response regulators"/>
    <property type="match status" value="1"/>
</dbReference>
<sequence length="851" mass="94761">MRNEVIRASLVDRIDAIDPRFVVIHAPAGYGKSTLASQWLRILNSRKRCTVWLGLDADDNNPAWFLAHLGEALAQVINTSGVDIRSVYEEHPDDVERWVLPIFINLIEQQPRKVTVVLDDWHLVDNPRCHGIVEWLCEHAGERLQLVITTRALAGLPLARLRLTGQLCEVSADELRFDSSELEAFLADQNTLTLGGKERNQLLTATDGWAAGLQLAVLGMQRNTDVESFLGNLSNPHSDITSYLTNSVFDELSSERLNTLLILSVPDKITTELAHVLLDSVDLPTCGNLDDILYRIAQDNLFLQALDTEADWYRFHHMFLDQLRRRFARIDNELLQELRLTAAQWLSDNGHPSDAVSMCLAANNTEAAVAKVREHAMTLVEHSRMSTLLALCAKLPPSTYQTDPTIQFSLAWANCLLHRARDAQTSLDRLANQELDRPARIEWRVIQACIDMYADHPRAGRDIEEECFAQAAELRPWVVSVLANIVAFRHLRAQQPSLALKVQQWARRFHDETVGPFSVVYGYLFESLALNAQGHSHDAVETARLALQVAKDRAGDLSHAARLAGAVTSFLSWPHGSTEQAESLAHACCELGTEGGVVDFMAAGYSTLARLQYADSRIEEAKATLDNSIDVARKLELVRLEALMHAERAYLRLPQEKSASLYTASETCLPVRFDVAVPAVLAQAVNAFNARPDHKENSTSSAQGHEKLNAQLQLMAEHAQRCGNVAETSLIQAIAGLLAENSDTHDHRPEPHVPVNLRGIDHLLPPIAGTHIDVIETTDEAESHTQSLQMSERETQILQLLASGKSNRQIADSVFLGVNTVKWHLKNLYRRLGVSNRDDCVKVARQRGMVA</sequence>
<evidence type="ECO:0000256" key="2">
    <source>
        <dbReference type="ARBA" id="ARBA00023125"/>
    </source>
</evidence>
<keyword evidence="1" id="KW-0805">Transcription regulation</keyword>
<evidence type="ECO:0000313" key="5">
    <source>
        <dbReference type="EMBL" id="EFG46585.1"/>
    </source>
</evidence>
<gene>
    <name evidence="5" type="ORF">HMPREF0183_2138</name>
</gene>
<dbReference type="Gene3D" id="1.10.10.10">
    <property type="entry name" value="Winged helix-like DNA-binding domain superfamily/Winged helix DNA-binding domain"/>
    <property type="match status" value="1"/>
</dbReference>
<protein>
    <submittedName>
        <fullName evidence="5">Transcriptional regulator, LuxR family</fullName>
    </submittedName>
</protein>
<evidence type="ECO:0000256" key="1">
    <source>
        <dbReference type="ARBA" id="ARBA00023015"/>
    </source>
</evidence>
<dbReference type="InterPro" id="IPR036388">
    <property type="entry name" value="WH-like_DNA-bd_sf"/>
</dbReference>
<dbReference type="PRINTS" id="PR00038">
    <property type="entry name" value="HTHLUXR"/>
</dbReference>
<dbReference type="STRING" id="585530.HMPREF0183_2138"/>
<feature type="domain" description="HTH luxR-type" evidence="4">
    <location>
        <begin position="783"/>
        <end position="848"/>
    </location>
</feature>
<dbReference type="PROSITE" id="PS50043">
    <property type="entry name" value="HTH_LUXR_2"/>
    <property type="match status" value="1"/>
</dbReference>
<keyword evidence="6" id="KW-1185">Reference proteome</keyword>
<dbReference type="InterPro" id="IPR011990">
    <property type="entry name" value="TPR-like_helical_dom_sf"/>
</dbReference>
<dbReference type="InterPro" id="IPR016032">
    <property type="entry name" value="Sig_transdc_resp-reg_C-effctor"/>
</dbReference>
<dbReference type="Gene3D" id="3.40.50.300">
    <property type="entry name" value="P-loop containing nucleotide triphosphate hydrolases"/>
    <property type="match status" value="1"/>
</dbReference>
<evidence type="ECO:0000259" key="4">
    <source>
        <dbReference type="PROSITE" id="PS50043"/>
    </source>
</evidence>
<dbReference type="AlphaFoldDB" id="D4YQC8"/>
<dbReference type="GO" id="GO:0003677">
    <property type="term" value="F:DNA binding"/>
    <property type="evidence" value="ECO:0007669"/>
    <property type="project" value="UniProtKB-KW"/>
</dbReference>
<accession>D4YQC8</accession>
<dbReference type="EMBL" id="ADNU01000070">
    <property type="protein sequence ID" value="EFG46585.1"/>
    <property type="molecule type" value="Genomic_DNA"/>
</dbReference>
<dbReference type="Pfam" id="PF25873">
    <property type="entry name" value="WHD_MalT"/>
    <property type="match status" value="1"/>
</dbReference>
<dbReference type="Proteomes" id="UP000005714">
    <property type="component" value="Unassembled WGS sequence"/>
</dbReference>
<evidence type="ECO:0000313" key="6">
    <source>
        <dbReference type="Proteomes" id="UP000005714"/>
    </source>
</evidence>
<dbReference type="InterPro" id="IPR059106">
    <property type="entry name" value="WHD_MalT"/>
</dbReference>
<dbReference type="Pfam" id="PF00196">
    <property type="entry name" value="GerE"/>
    <property type="match status" value="1"/>
</dbReference>
<proteinExistence type="predicted"/>
<organism evidence="5 6">
    <name type="scientific">Brevibacterium mcbrellneri ATCC 49030</name>
    <dbReference type="NCBI Taxonomy" id="585530"/>
    <lineage>
        <taxon>Bacteria</taxon>
        <taxon>Bacillati</taxon>
        <taxon>Actinomycetota</taxon>
        <taxon>Actinomycetes</taxon>
        <taxon>Micrococcales</taxon>
        <taxon>Brevibacteriaceae</taxon>
        <taxon>Brevibacterium</taxon>
    </lineage>
</organism>
<evidence type="ECO:0000256" key="3">
    <source>
        <dbReference type="ARBA" id="ARBA00023163"/>
    </source>
</evidence>
<dbReference type="CDD" id="cd06170">
    <property type="entry name" value="LuxR_C_like"/>
    <property type="match status" value="1"/>
</dbReference>